<dbReference type="PANTHER" id="PTHR42946:SF1">
    <property type="entry name" value="PHOSPHOGLUCOMUTASE (ALPHA-D-GLUCOSE-1,6-BISPHOSPHATE-DEPENDENT)"/>
    <property type="match status" value="1"/>
</dbReference>
<dbReference type="InterPro" id="IPR050060">
    <property type="entry name" value="Phosphoglucosamine_mutase"/>
</dbReference>
<dbReference type="Pfam" id="PF02879">
    <property type="entry name" value="PGM_PMM_II"/>
    <property type="match status" value="1"/>
</dbReference>
<gene>
    <name evidence="9" type="primary">glmM</name>
    <name evidence="16" type="ORF">SAMN04489866_101272</name>
</gene>
<dbReference type="InterPro" id="IPR005846">
    <property type="entry name" value="A-D-PHexomutase_a/b/a-III"/>
</dbReference>
<name>A0A1G6S9N3_PEPNI</name>
<dbReference type="NCBIfam" id="TIGR01455">
    <property type="entry name" value="glmM"/>
    <property type="match status" value="1"/>
</dbReference>
<evidence type="ECO:0000256" key="6">
    <source>
        <dbReference type="ARBA" id="ARBA00050364"/>
    </source>
</evidence>
<comment type="PTM">
    <text evidence="9">Activated by phosphorylation.</text>
</comment>
<dbReference type="InterPro" id="IPR005844">
    <property type="entry name" value="A-D-PHexomutase_a/b/a-I"/>
</dbReference>
<evidence type="ECO:0000256" key="2">
    <source>
        <dbReference type="ARBA" id="ARBA00022553"/>
    </source>
</evidence>
<keyword evidence="4 9" id="KW-0460">Magnesium</keyword>
<dbReference type="HAMAP" id="MF_01554_B">
    <property type="entry name" value="GlmM_B"/>
    <property type="match status" value="1"/>
</dbReference>
<evidence type="ECO:0000256" key="1">
    <source>
        <dbReference type="ARBA" id="ARBA00010231"/>
    </source>
</evidence>
<accession>A0A1G6S9N3</accession>
<dbReference type="Pfam" id="PF02880">
    <property type="entry name" value="PGM_PMM_III"/>
    <property type="match status" value="1"/>
</dbReference>
<sequence length="448" mass="47756">MNNLFGTDGVRGRVGQTLTPELAYRLGRAAGTVLAADAQGDHRTVVIGRDSRLSGQMLEAALTAGLTATGMDVISCGLIPTPAVAWLVRTYHAVAGVVISASHNPYWDNGIKFFNQAGLKLSDDKEDEIARLVEKTAELPYAAEDAIGQVMYDGEAVERYKDFLLQQAQFKACSLKAVVDCANGSASPIAEKLFSDLGLKVIMRANHPDGVNINADCGSTHMDGLIEAVLAEGADIGLAFDGDADRFLAVAADGSVIDGDQLMSIYAHDLQARGELDPNLLVVTVMSNLGLKLAMKKSGVDLVETQVGDRYVNEALTAHDGVLGGEQSGHIIFRRINSTGDGLLSALMLLNIMVRQGLSLKELAASMQRMPQILVNVKVRDKNAWADDERISAVIARVEAALGETGRVLVRASGTEPLLRVMVEGENKAEIDQLAHEIADEIDAVLGI</sequence>
<dbReference type="PROSITE" id="PS00710">
    <property type="entry name" value="PGM_PMM"/>
    <property type="match status" value="1"/>
</dbReference>
<dbReference type="Pfam" id="PF02878">
    <property type="entry name" value="PGM_PMM_I"/>
    <property type="match status" value="1"/>
</dbReference>
<dbReference type="GO" id="GO:0006048">
    <property type="term" value="P:UDP-N-acetylglucosamine biosynthetic process"/>
    <property type="evidence" value="ECO:0007669"/>
    <property type="project" value="TreeGrafter"/>
</dbReference>
<evidence type="ECO:0000259" key="13">
    <source>
        <dbReference type="Pfam" id="PF02878"/>
    </source>
</evidence>
<dbReference type="InterPro" id="IPR005843">
    <property type="entry name" value="A-D-PHexomutase_C"/>
</dbReference>
<dbReference type="SUPFAM" id="SSF55957">
    <property type="entry name" value="Phosphoglucomutase, C-terminal domain"/>
    <property type="match status" value="1"/>
</dbReference>
<reference evidence="16 17" key="1">
    <citation type="submission" date="2016-10" db="EMBL/GenBank/DDBJ databases">
        <authorList>
            <person name="de Groot N.N."/>
        </authorList>
    </citation>
    <scope>NUCLEOTIDE SEQUENCE [LARGE SCALE GENOMIC DNA]</scope>
    <source>
        <strain evidence="16 17">DSM 20475</strain>
    </source>
</reference>
<dbReference type="Pfam" id="PF00408">
    <property type="entry name" value="PGM_PMM_IV"/>
    <property type="match status" value="1"/>
</dbReference>
<comment type="function">
    <text evidence="9 11">Catalyzes the conversion of glucosamine-6-phosphate to glucosamine-1-phosphate.</text>
</comment>
<dbReference type="InterPro" id="IPR005845">
    <property type="entry name" value="A-D-PHexomutase_a/b/a-II"/>
</dbReference>
<dbReference type="GO" id="GO:0009252">
    <property type="term" value="P:peptidoglycan biosynthetic process"/>
    <property type="evidence" value="ECO:0007669"/>
    <property type="project" value="TreeGrafter"/>
</dbReference>
<feature type="binding site" description="via phosphate group" evidence="9">
    <location>
        <position position="102"/>
    </location>
    <ligand>
        <name>Mg(2+)</name>
        <dbReference type="ChEBI" id="CHEBI:18420"/>
    </ligand>
</feature>
<dbReference type="SUPFAM" id="SSF53738">
    <property type="entry name" value="Phosphoglucomutase, first 3 domains"/>
    <property type="match status" value="3"/>
</dbReference>
<dbReference type="InterPro" id="IPR016066">
    <property type="entry name" value="A-D-PHexomutase_CS"/>
</dbReference>
<evidence type="ECO:0000259" key="14">
    <source>
        <dbReference type="Pfam" id="PF02879"/>
    </source>
</evidence>
<evidence type="ECO:0000256" key="5">
    <source>
        <dbReference type="ARBA" id="ARBA00023235"/>
    </source>
</evidence>
<proteinExistence type="inferred from homology"/>
<dbReference type="InterPro" id="IPR016055">
    <property type="entry name" value="A-D-PHexomutase_a/b/a-I/II/III"/>
</dbReference>
<dbReference type="GO" id="GO:0000287">
    <property type="term" value="F:magnesium ion binding"/>
    <property type="evidence" value="ECO:0007669"/>
    <property type="project" value="UniProtKB-UniRule"/>
</dbReference>
<keyword evidence="3 9" id="KW-0479">Metal-binding</keyword>
<dbReference type="OrthoDB" id="9806956at2"/>
<dbReference type="RefSeq" id="WP_091790950.1">
    <property type="nucleotide sequence ID" value="NZ_FNAF01000001.1"/>
</dbReference>
<dbReference type="InterPro" id="IPR036900">
    <property type="entry name" value="A-D-PHexomutase_C_sf"/>
</dbReference>
<keyword evidence="2 9" id="KW-0597">Phosphoprotein</keyword>
<dbReference type="CDD" id="cd05802">
    <property type="entry name" value="GlmM"/>
    <property type="match status" value="1"/>
</dbReference>
<comment type="cofactor">
    <cofactor evidence="9">
        <name>Mg(2+)</name>
        <dbReference type="ChEBI" id="CHEBI:18420"/>
    </cofactor>
    <text evidence="9">Binds 1 Mg(2+) ion per subunit.</text>
</comment>
<evidence type="ECO:0000256" key="9">
    <source>
        <dbReference type="HAMAP-Rule" id="MF_01554"/>
    </source>
</evidence>
<dbReference type="Gene3D" id="3.40.120.10">
    <property type="entry name" value="Alpha-D-Glucose-1,6-Bisphosphate, subunit A, domain 3"/>
    <property type="match status" value="3"/>
</dbReference>
<dbReference type="GO" id="GO:0008966">
    <property type="term" value="F:phosphoglucosamine mutase activity"/>
    <property type="evidence" value="ECO:0007669"/>
    <property type="project" value="UniProtKB-UniRule"/>
</dbReference>
<dbReference type="Gene3D" id="3.30.310.50">
    <property type="entry name" value="Alpha-D-phosphohexomutase, C-terminal domain"/>
    <property type="match status" value="1"/>
</dbReference>
<feature type="binding site" evidence="9">
    <location>
        <position position="245"/>
    </location>
    <ligand>
        <name>Mg(2+)</name>
        <dbReference type="ChEBI" id="CHEBI:18420"/>
    </ligand>
</feature>
<dbReference type="GO" id="GO:0005829">
    <property type="term" value="C:cytosol"/>
    <property type="evidence" value="ECO:0007669"/>
    <property type="project" value="TreeGrafter"/>
</dbReference>
<comment type="catalytic activity">
    <reaction evidence="6 9 11">
        <text>alpha-D-glucosamine 1-phosphate = D-glucosamine 6-phosphate</text>
        <dbReference type="Rhea" id="RHEA:23424"/>
        <dbReference type="ChEBI" id="CHEBI:58516"/>
        <dbReference type="ChEBI" id="CHEBI:58725"/>
        <dbReference type="EC" id="5.4.2.10"/>
    </reaction>
</comment>
<evidence type="ECO:0000313" key="17">
    <source>
        <dbReference type="Proteomes" id="UP000198995"/>
    </source>
</evidence>
<feature type="modified residue" description="Phosphoserine" evidence="9">
    <location>
        <position position="102"/>
    </location>
</feature>
<dbReference type="GO" id="GO:0004615">
    <property type="term" value="F:phosphomannomutase activity"/>
    <property type="evidence" value="ECO:0007669"/>
    <property type="project" value="TreeGrafter"/>
</dbReference>
<dbReference type="InterPro" id="IPR006352">
    <property type="entry name" value="GlmM_bact"/>
</dbReference>
<dbReference type="InterPro" id="IPR005841">
    <property type="entry name" value="Alpha-D-phosphohexomutase_SF"/>
</dbReference>
<dbReference type="STRING" id="2741.SAMN04489866_101272"/>
<dbReference type="FunFam" id="3.30.310.50:FF:000001">
    <property type="entry name" value="Phosphoglucosamine mutase"/>
    <property type="match status" value="1"/>
</dbReference>
<dbReference type="GO" id="GO:0005975">
    <property type="term" value="P:carbohydrate metabolic process"/>
    <property type="evidence" value="ECO:0007669"/>
    <property type="project" value="InterPro"/>
</dbReference>
<dbReference type="EMBL" id="FNAF01000001">
    <property type="protein sequence ID" value="SDD13632.1"/>
    <property type="molecule type" value="Genomic_DNA"/>
</dbReference>
<evidence type="ECO:0000259" key="15">
    <source>
        <dbReference type="Pfam" id="PF02880"/>
    </source>
</evidence>
<dbReference type="EC" id="5.4.2.10" evidence="7 9"/>
<feature type="binding site" evidence="9">
    <location>
        <position position="241"/>
    </location>
    <ligand>
        <name>Mg(2+)</name>
        <dbReference type="ChEBI" id="CHEBI:18420"/>
    </ligand>
</feature>
<comment type="similarity">
    <text evidence="1 9 10">Belongs to the phosphohexose mutase family.</text>
</comment>
<dbReference type="AlphaFoldDB" id="A0A1G6S9N3"/>
<dbReference type="PRINTS" id="PR00509">
    <property type="entry name" value="PGMPMM"/>
</dbReference>
<feature type="domain" description="Alpha-D-phosphohexomutase alpha/beta/alpha" evidence="13">
    <location>
        <begin position="3"/>
        <end position="138"/>
    </location>
</feature>
<dbReference type="FunFam" id="3.40.120.10:FF:000002">
    <property type="entry name" value="Phosphoglucosamine mutase"/>
    <property type="match status" value="1"/>
</dbReference>
<evidence type="ECO:0000256" key="8">
    <source>
        <dbReference type="ARBA" id="ARBA00068193"/>
    </source>
</evidence>
<evidence type="ECO:0000256" key="4">
    <source>
        <dbReference type="ARBA" id="ARBA00022842"/>
    </source>
</evidence>
<feature type="domain" description="Alpha-D-phosphohexomutase alpha/beta/alpha" evidence="14">
    <location>
        <begin position="159"/>
        <end position="254"/>
    </location>
</feature>
<keyword evidence="5 9" id="KW-0413">Isomerase</keyword>
<keyword evidence="17" id="KW-1185">Reference proteome</keyword>
<evidence type="ECO:0000256" key="3">
    <source>
        <dbReference type="ARBA" id="ARBA00022723"/>
    </source>
</evidence>
<dbReference type="FunFam" id="3.40.120.10:FF:000001">
    <property type="entry name" value="Phosphoglucosamine mutase"/>
    <property type="match status" value="1"/>
</dbReference>
<feature type="active site" description="Phosphoserine intermediate" evidence="9">
    <location>
        <position position="102"/>
    </location>
</feature>
<feature type="domain" description="Alpha-D-phosphohexomutase C-terminal" evidence="12">
    <location>
        <begin position="374"/>
        <end position="440"/>
    </location>
</feature>
<evidence type="ECO:0000256" key="10">
    <source>
        <dbReference type="RuleBase" id="RU004326"/>
    </source>
</evidence>
<evidence type="ECO:0000256" key="11">
    <source>
        <dbReference type="RuleBase" id="RU004327"/>
    </source>
</evidence>
<protein>
    <recommendedName>
        <fullName evidence="8 9">Phosphoglucosamine mutase</fullName>
        <ecNumber evidence="7 9">5.4.2.10</ecNumber>
    </recommendedName>
</protein>
<evidence type="ECO:0000259" key="12">
    <source>
        <dbReference type="Pfam" id="PF00408"/>
    </source>
</evidence>
<dbReference type="PANTHER" id="PTHR42946">
    <property type="entry name" value="PHOSPHOHEXOSE MUTASE"/>
    <property type="match status" value="1"/>
</dbReference>
<organism evidence="16 17">
    <name type="scientific">Peptococcus niger</name>
    <dbReference type="NCBI Taxonomy" id="2741"/>
    <lineage>
        <taxon>Bacteria</taxon>
        <taxon>Bacillati</taxon>
        <taxon>Bacillota</taxon>
        <taxon>Clostridia</taxon>
        <taxon>Eubacteriales</taxon>
        <taxon>Peptococcaceae</taxon>
        <taxon>Peptococcus</taxon>
    </lineage>
</organism>
<feature type="domain" description="Alpha-D-phosphohexomutase alpha/beta/alpha" evidence="15">
    <location>
        <begin position="258"/>
        <end position="369"/>
    </location>
</feature>
<feature type="binding site" evidence="9">
    <location>
        <position position="243"/>
    </location>
    <ligand>
        <name>Mg(2+)</name>
        <dbReference type="ChEBI" id="CHEBI:18420"/>
    </ligand>
</feature>
<dbReference type="NCBIfam" id="NF008139">
    <property type="entry name" value="PRK10887.1"/>
    <property type="match status" value="1"/>
</dbReference>
<evidence type="ECO:0000313" key="16">
    <source>
        <dbReference type="EMBL" id="SDD13632.1"/>
    </source>
</evidence>
<dbReference type="Proteomes" id="UP000198995">
    <property type="component" value="Unassembled WGS sequence"/>
</dbReference>
<evidence type="ECO:0000256" key="7">
    <source>
        <dbReference type="ARBA" id="ARBA00066330"/>
    </source>
</evidence>